<dbReference type="SUPFAM" id="SSF46894">
    <property type="entry name" value="C-terminal effector domain of the bipartite response regulators"/>
    <property type="match status" value="1"/>
</dbReference>
<dbReference type="GO" id="GO:0003677">
    <property type="term" value="F:DNA binding"/>
    <property type="evidence" value="ECO:0007669"/>
    <property type="project" value="UniProtKB-KW"/>
</dbReference>
<evidence type="ECO:0000313" key="6">
    <source>
        <dbReference type="Proteomes" id="UP000310636"/>
    </source>
</evidence>
<gene>
    <name evidence="5" type="ORF">E6C55_15280</name>
</gene>
<reference evidence="5 6" key="1">
    <citation type="submission" date="2019-04" db="EMBL/GenBank/DDBJ databases">
        <title>Cohnella sp. nov. isolated from preserved vegetables.</title>
        <authorList>
            <person name="Lin S.-Y."/>
            <person name="Hung M.-H."/>
            <person name="Young C.-C."/>
        </authorList>
    </citation>
    <scope>NUCLEOTIDE SEQUENCE [LARGE SCALE GENOMIC DNA]</scope>
    <source>
        <strain evidence="5 6">CC-MHH1044</strain>
    </source>
</reference>
<dbReference type="InterPro" id="IPR016032">
    <property type="entry name" value="Sig_transdc_resp-reg_C-effctor"/>
</dbReference>
<evidence type="ECO:0000256" key="1">
    <source>
        <dbReference type="ARBA" id="ARBA00023015"/>
    </source>
</evidence>
<evidence type="ECO:0000256" key="2">
    <source>
        <dbReference type="ARBA" id="ARBA00023125"/>
    </source>
</evidence>
<evidence type="ECO:0000313" key="5">
    <source>
        <dbReference type="EMBL" id="THF78092.1"/>
    </source>
</evidence>
<dbReference type="OrthoDB" id="9808843at2"/>
<dbReference type="PROSITE" id="PS50043">
    <property type="entry name" value="HTH_LUXR_2"/>
    <property type="match status" value="1"/>
</dbReference>
<comment type="caution">
    <text evidence="5">The sequence shown here is derived from an EMBL/GenBank/DDBJ whole genome shotgun (WGS) entry which is preliminary data.</text>
</comment>
<dbReference type="EMBL" id="SSOB01000017">
    <property type="protein sequence ID" value="THF78092.1"/>
    <property type="molecule type" value="Genomic_DNA"/>
</dbReference>
<dbReference type="PRINTS" id="PR00038">
    <property type="entry name" value="HTHLUXR"/>
</dbReference>
<keyword evidence="6" id="KW-1185">Reference proteome</keyword>
<sequence length="411" mass="45344">MAASRRPSPLMLELLHVLANRWGDYLQGSGLRAVQKRQALLLSMLGEIHDSVGAIQDLDRLLSVMVETMHRLTGGVFSGLALFGLRGRAEEVQMVSKGLNAEQVARYAGELSERYLALESKASRPKDRKPVFRKTGWGAPALEIPLYDGRRIAGVLSVGLSEKRAGEAERFFLSSLALIGELRLFELRQQEPASGRNALELLGHSFSFWDPEAHSSLLRKRDLLAEFAGRLGFSSEGRKRLDQALTVSGYGMSFLWETIPGHADALLLLDEAQSVIAHRGQADAYLEFGYSQEAQVLALVIGHPGADGGIQSVALGIRAAFEELLEDRMPSVSLVAVGNAWTRRDEEEPAYATLTLREREVLELLIQGCTNQDIAEKMFISAHTVKNHLTKIYMKLGVVDRTAAMVKLLRN</sequence>
<protein>
    <recommendedName>
        <fullName evidence="4">HTH luxR-type domain-containing protein</fullName>
    </recommendedName>
</protein>
<dbReference type="GO" id="GO:0006355">
    <property type="term" value="P:regulation of DNA-templated transcription"/>
    <property type="evidence" value="ECO:0007669"/>
    <property type="project" value="InterPro"/>
</dbReference>
<proteinExistence type="predicted"/>
<keyword evidence="2" id="KW-0238">DNA-binding</keyword>
<keyword evidence="3" id="KW-0804">Transcription</keyword>
<dbReference type="Proteomes" id="UP000310636">
    <property type="component" value="Unassembled WGS sequence"/>
</dbReference>
<dbReference type="SMART" id="SM00421">
    <property type="entry name" value="HTH_LUXR"/>
    <property type="match status" value="1"/>
</dbReference>
<dbReference type="AlphaFoldDB" id="A0A4S4BY73"/>
<accession>A0A4S4BY73</accession>
<evidence type="ECO:0000256" key="3">
    <source>
        <dbReference type="ARBA" id="ARBA00023163"/>
    </source>
</evidence>
<dbReference type="InterPro" id="IPR000792">
    <property type="entry name" value="Tscrpt_reg_LuxR_C"/>
</dbReference>
<keyword evidence="1" id="KW-0805">Transcription regulation</keyword>
<dbReference type="InterPro" id="IPR036388">
    <property type="entry name" value="WH-like_DNA-bd_sf"/>
</dbReference>
<dbReference type="Gene3D" id="1.10.10.10">
    <property type="entry name" value="Winged helix-like DNA-binding domain superfamily/Winged helix DNA-binding domain"/>
    <property type="match status" value="1"/>
</dbReference>
<feature type="domain" description="HTH luxR-type" evidence="4">
    <location>
        <begin position="347"/>
        <end position="411"/>
    </location>
</feature>
<dbReference type="Pfam" id="PF00196">
    <property type="entry name" value="GerE"/>
    <property type="match status" value="1"/>
</dbReference>
<dbReference type="CDD" id="cd06170">
    <property type="entry name" value="LuxR_C_like"/>
    <property type="match status" value="1"/>
</dbReference>
<organism evidence="5 6">
    <name type="scientific">Cohnella fermenti</name>
    <dbReference type="NCBI Taxonomy" id="2565925"/>
    <lineage>
        <taxon>Bacteria</taxon>
        <taxon>Bacillati</taxon>
        <taxon>Bacillota</taxon>
        <taxon>Bacilli</taxon>
        <taxon>Bacillales</taxon>
        <taxon>Paenibacillaceae</taxon>
        <taxon>Cohnella</taxon>
    </lineage>
</organism>
<dbReference type="PANTHER" id="PTHR44688">
    <property type="entry name" value="DNA-BINDING TRANSCRIPTIONAL ACTIVATOR DEVR_DOSR"/>
    <property type="match status" value="1"/>
</dbReference>
<dbReference type="PANTHER" id="PTHR44688:SF16">
    <property type="entry name" value="DNA-BINDING TRANSCRIPTIONAL ACTIVATOR DEVR_DOSR"/>
    <property type="match status" value="1"/>
</dbReference>
<evidence type="ECO:0000259" key="4">
    <source>
        <dbReference type="PROSITE" id="PS50043"/>
    </source>
</evidence>
<name>A0A4S4BY73_9BACL</name>